<keyword evidence="6 9" id="KW-1133">Transmembrane helix</keyword>
<dbReference type="RefSeq" id="WP_099308583.1">
    <property type="nucleotide sequence ID" value="NZ_PDVP01000022.1"/>
</dbReference>
<comment type="function">
    <text evidence="9">Part of the tripartite ATP-independent periplasmic (TRAP) transport system.</text>
</comment>
<dbReference type="PANTHER" id="PTHR35011:SF2">
    <property type="entry name" value="2,3-DIKETO-L-GULONATE TRAP TRANSPORTER SMALL PERMEASE PROTEIN YIAM"/>
    <property type="match status" value="1"/>
</dbReference>
<protein>
    <recommendedName>
        <fullName evidence="9">TRAP transporter small permease protein</fullName>
    </recommendedName>
</protein>
<dbReference type="GO" id="GO:0005886">
    <property type="term" value="C:plasma membrane"/>
    <property type="evidence" value="ECO:0007669"/>
    <property type="project" value="UniProtKB-SubCell"/>
</dbReference>
<dbReference type="GO" id="GO:0015740">
    <property type="term" value="P:C4-dicarboxylate transport"/>
    <property type="evidence" value="ECO:0007669"/>
    <property type="project" value="TreeGrafter"/>
</dbReference>
<evidence type="ECO:0000256" key="3">
    <source>
        <dbReference type="ARBA" id="ARBA00022475"/>
    </source>
</evidence>
<evidence type="ECO:0000313" key="11">
    <source>
        <dbReference type="EMBL" id="PHP64799.1"/>
    </source>
</evidence>
<evidence type="ECO:0000256" key="6">
    <source>
        <dbReference type="ARBA" id="ARBA00022989"/>
    </source>
</evidence>
<feature type="transmembrane region" description="Helical" evidence="9">
    <location>
        <begin position="12"/>
        <end position="39"/>
    </location>
</feature>
<dbReference type="Proteomes" id="UP000221168">
    <property type="component" value="Unassembled WGS sequence"/>
</dbReference>
<feature type="transmembrane region" description="Helical" evidence="9">
    <location>
        <begin position="51"/>
        <end position="69"/>
    </location>
</feature>
<comment type="similarity">
    <text evidence="8 9">Belongs to the TRAP transporter small permease family.</text>
</comment>
<comment type="caution">
    <text evidence="11">The sequence shown here is derived from an EMBL/GenBank/DDBJ whole genome shotgun (WGS) entry which is preliminary data.</text>
</comment>
<dbReference type="Pfam" id="PF04290">
    <property type="entry name" value="DctQ"/>
    <property type="match status" value="1"/>
</dbReference>
<evidence type="ECO:0000256" key="4">
    <source>
        <dbReference type="ARBA" id="ARBA00022519"/>
    </source>
</evidence>
<dbReference type="OrthoDB" id="7866592at2"/>
<evidence type="ECO:0000256" key="9">
    <source>
        <dbReference type="RuleBase" id="RU369079"/>
    </source>
</evidence>
<evidence type="ECO:0000256" key="8">
    <source>
        <dbReference type="ARBA" id="ARBA00038436"/>
    </source>
</evidence>
<feature type="transmembrane region" description="Helical" evidence="9">
    <location>
        <begin position="131"/>
        <end position="155"/>
    </location>
</feature>
<name>A0A2G1QH53_9HYPH</name>
<keyword evidence="12" id="KW-1185">Reference proteome</keyword>
<dbReference type="EMBL" id="PDVP01000022">
    <property type="protein sequence ID" value="PHP64799.1"/>
    <property type="molecule type" value="Genomic_DNA"/>
</dbReference>
<accession>A0A2G1QH53</accession>
<proteinExistence type="inferred from homology"/>
<keyword evidence="5 9" id="KW-0812">Transmembrane</keyword>
<keyword evidence="2 9" id="KW-0813">Transport</keyword>
<sequence length="181" mass="19805">MTKPKIGLLERISLGIETVAGVLLALITVLIVVSAIGRYLLAWPVPDAFDLSRFLIGAAIMWGFASVGFRGSHIKVDIFAEMLPAGARRWIDSFAWAVLLAFSLLLTWKMLGRVTSAFYSGEATFDLRMPAWIFLGFIWLGVAFANIAILARLILVASGRATLEHFETVDMAGDDATEDRA</sequence>
<organism evidence="11 12">
    <name type="scientific">Zhengella mangrovi</name>
    <dbReference type="NCBI Taxonomy" id="1982044"/>
    <lineage>
        <taxon>Bacteria</taxon>
        <taxon>Pseudomonadati</taxon>
        <taxon>Pseudomonadota</taxon>
        <taxon>Alphaproteobacteria</taxon>
        <taxon>Hyphomicrobiales</taxon>
        <taxon>Notoacmeibacteraceae</taxon>
        <taxon>Zhengella</taxon>
    </lineage>
</organism>
<reference evidence="11 12" key="1">
    <citation type="submission" date="2017-10" db="EMBL/GenBank/DDBJ databases">
        <title>Sedimentibacterium mangrovi gen. nov., sp. nov., a novel member of family Phyllobacteriacea isolated from mangrove sediment.</title>
        <authorList>
            <person name="Liao H."/>
            <person name="Tian Y."/>
        </authorList>
    </citation>
    <scope>NUCLEOTIDE SEQUENCE [LARGE SCALE GENOMIC DNA]</scope>
    <source>
        <strain evidence="11 12">X9-2-2</strain>
    </source>
</reference>
<comment type="subcellular location">
    <subcellularLocation>
        <location evidence="1 9">Cell inner membrane</location>
        <topology evidence="1 9">Multi-pass membrane protein</topology>
    </subcellularLocation>
</comment>
<comment type="subunit">
    <text evidence="9">The complex comprises the extracytoplasmic solute receptor protein and the two transmembrane proteins.</text>
</comment>
<dbReference type="InterPro" id="IPR007387">
    <property type="entry name" value="TRAP_DctQ"/>
</dbReference>
<gene>
    <name evidence="11" type="ORF">CSC94_22220</name>
</gene>
<dbReference type="AlphaFoldDB" id="A0A2G1QH53"/>
<keyword evidence="7 9" id="KW-0472">Membrane</keyword>
<keyword evidence="3" id="KW-1003">Cell membrane</keyword>
<evidence type="ECO:0000256" key="7">
    <source>
        <dbReference type="ARBA" id="ARBA00023136"/>
    </source>
</evidence>
<keyword evidence="4 9" id="KW-0997">Cell inner membrane</keyword>
<evidence type="ECO:0000313" key="12">
    <source>
        <dbReference type="Proteomes" id="UP000221168"/>
    </source>
</evidence>
<evidence type="ECO:0000256" key="2">
    <source>
        <dbReference type="ARBA" id="ARBA00022448"/>
    </source>
</evidence>
<feature type="transmembrane region" description="Helical" evidence="9">
    <location>
        <begin position="90"/>
        <end position="111"/>
    </location>
</feature>
<evidence type="ECO:0000259" key="10">
    <source>
        <dbReference type="Pfam" id="PF04290"/>
    </source>
</evidence>
<dbReference type="PANTHER" id="PTHR35011">
    <property type="entry name" value="2,3-DIKETO-L-GULONATE TRAP TRANSPORTER SMALL PERMEASE PROTEIN YIAM"/>
    <property type="match status" value="1"/>
</dbReference>
<feature type="domain" description="Tripartite ATP-independent periplasmic transporters DctQ component" evidence="10">
    <location>
        <begin position="27"/>
        <end position="156"/>
    </location>
</feature>
<evidence type="ECO:0000256" key="1">
    <source>
        <dbReference type="ARBA" id="ARBA00004429"/>
    </source>
</evidence>
<dbReference type="InterPro" id="IPR055348">
    <property type="entry name" value="DctQ"/>
</dbReference>
<evidence type="ECO:0000256" key="5">
    <source>
        <dbReference type="ARBA" id="ARBA00022692"/>
    </source>
</evidence>
<dbReference type="GO" id="GO:0022857">
    <property type="term" value="F:transmembrane transporter activity"/>
    <property type="evidence" value="ECO:0007669"/>
    <property type="project" value="UniProtKB-UniRule"/>
</dbReference>